<reference evidence="3" key="1">
    <citation type="submission" date="2020-03" db="EMBL/GenBank/DDBJ databases">
        <title>Complete genome sequence of sulfur-oxidizing bacterium skT11.</title>
        <authorList>
            <person name="Kanda M."/>
            <person name="Kojima H."/>
            <person name="Fukui M."/>
        </authorList>
    </citation>
    <scope>NUCLEOTIDE SEQUENCE [LARGE SCALE GENOMIC DNA]</scope>
    <source>
        <strain evidence="3">skT11</strain>
    </source>
</reference>
<feature type="domain" description="PPi-type phosphoenolpyruvate carboxykinase lobe 2" evidence="1">
    <location>
        <begin position="512"/>
        <end position="622"/>
    </location>
</feature>
<evidence type="ECO:0000313" key="3">
    <source>
        <dbReference type="Proteomes" id="UP000502260"/>
    </source>
</evidence>
<dbReference type="InterPro" id="IPR058710">
    <property type="entry name" value="PEPCK_lobe_2"/>
</dbReference>
<evidence type="ECO:0000313" key="2">
    <source>
        <dbReference type="EMBL" id="BCB27838.1"/>
    </source>
</evidence>
<dbReference type="AlphaFoldDB" id="A0A6F8VDP9"/>
<dbReference type="Pfam" id="PF26300">
    <property type="entry name" value="PEPCK_PPi_lobe_2"/>
    <property type="match status" value="1"/>
</dbReference>
<sequence length="1152" mass="128471">MDLNQFLGLGDGSEDAQEARERLQLYINLKLSSSGQPACEQGSDSNFLEVADSLLKSYREKSRLLSGYLCPPDQRIQSFLDDYLADVAEGVVPRLPENTLVLDRHGVARELSLPARSDEFKSEYVSSYRIRNGVLHNPTSDRRTTKGSFHVAEDGLPIPGDKKAVPKLTFARLLKAALNPPEHLLRLPFTATQKHEAKMFVSLLLRPVVCPEIPGHEAEKSMEIRFFAPGSLVSNLDFVESIFGNGGNPVLASNDAGLDVDHWSGHSGCVILAPHLVQFTKKELGLPQRDKATPRQIADGMCWSDEGELYNDGAAFKITARDERGVIVTILADNYYGYCKKEVKTQISYAANLFGLAEEEHAGGALAFPRHNHGEEFGVDSVTRVAGYSFEEMVANYGALMDLQPQGYAIDKLHPEVVYVPQDLRMDLPNQTISWLQGDTRQSIKLQPGKIYVQPNGYKVEMQKHPGAPSWRLVGTDPEGTFCHKPCTVSGGGKSEISKSMTDAVIYAPLFVANLEHDLDQVEAIFNRDYGTRFKPGCESEDRDPSRKLLSAERSMGSVIKVLTPSPSYSDEFNVWLEGVPDRILALAFVIKRMYRPDWGNDWRKFLSVDFVNGHPGHELKLGERKLVGSYLRVGFTEKGAWRVFKMRQDFIPAEKVQMEDDITASVVVPVEVLPNTSPKSADPCVKLVRNCEYRLFQRPDDAIHRGFDKQTEKDMAQRDNFFANYEPLQGEKLTEIVDDVVGFGQYTEPMRNILQQAHDTGETVVSSAHPRIVDGKPSKNPRYLQLRTDIANPVRRYVAEIGARFNRRVPLGTAVVEPVNAVLTGRRNNPPEPGIRPLAVYNPIHYQELPELFMDFVCSLTGKSPSTTGAGSEGALTKGPFNALRPTADLNNALVSFILSGYAGYSTAAGHVGPKLRVDHDISLLVPEIWSRLSSKVRDPRFMIENGYLEKIEDFEYQGRPIQASRLGYRITERFVHGFMGKMFDAPRAVFGEEILRPESQGLDVFADGVENIVEAQQNVAACYIKDGSVEDACPPLKALLHIMASGSYEGKDVHHPDIRAMFTREALLASDWYRERLETKQARDIALWKRHVAYLESFAVRSSHQDVAEKLDILSRVKLARTKLEWVSGSAYLQSLRGTIGADPMGRAGK</sequence>
<gene>
    <name evidence="2" type="ORF">SKTS_27240</name>
</gene>
<protein>
    <recommendedName>
        <fullName evidence="1">PPi-type phosphoenolpyruvate carboxykinase lobe 2 domain-containing protein</fullName>
    </recommendedName>
</protein>
<accession>A0A6F8VDP9</accession>
<evidence type="ECO:0000259" key="1">
    <source>
        <dbReference type="Pfam" id="PF26300"/>
    </source>
</evidence>
<dbReference type="Proteomes" id="UP000502260">
    <property type="component" value="Chromosome"/>
</dbReference>
<keyword evidence="3" id="KW-1185">Reference proteome</keyword>
<organism evidence="2 3">
    <name type="scientific">Sulfurimicrobium lacus</name>
    <dbReference type="NCBI Taxonomy" id="2715678"/>
    <lineage>
        <taxon>Bacteria</taxon>
        <taxon>Pseudomonadati</taxon>
        <taxon>Pseudomonadota</taxon>
        <taxon>Betaproteobacteria</taxon>
        <taxon>Nitrosomonadales</taxon>
        <taxon>Sulfuricellaceae</taxon>
        <taxon>Sulfurimicrobium</taxon>
    </lineage>
</organism>
<dbReference type="KEGG" id="slac:SKTS_27240"/>
<proteinExistence type="predicted"/>
<dbReference type="EMBL" id="AP022853">
    <property type="protein sequence ID" value="BCB27838.1"/>
    <property type="molecule type" value="Genomic_DNA"/>
</dbReference>
<name>A0A6F8VDP9_9PROT</name>
<dbReference type="RefSeq" id="WP_173066199.1">
    <property type="nucleotide sequence ID" value="NZ_AP022853.1"/>
</dbReference>